<gene>
    <name evidence="1" type="ORF">FGO68_gene14694</name>
</gene>
<evidence type="ECO:0000313" key="2">
    <source>
        <dbReference type="Proteomes" id="UP000785679"/>
    </source>
</evidence>
<keyword evidence="2" id="KW-1185">Reference proteome</keyword>
<dbReference type="AlphaFoldDB" id="A0A8J8SV63"/>
<reference evidence="1" key="1">
    <citation type="submission" date="2019-06" db="EMBL/GenBank/DDBJ databases">
        <authorList>
            <person name="Zheng W."/>
        </authorList>
    </citation>
    <scope>NUCLEOTIDE SEQUENCE</scope>
    <source>
        <strain evidence="1">QDHG01</strain>
    </source>
</reference>
<dbReference type="EMBL" id="RRYP01026090">
    <property type="protein sequence ID" value="TNV71885.1"/>
    <property type="molecule type" value="Genomic_DNA"/>
</dbReference>
<organism evidence="1 2">
    <name type="scientific">Halteria grandinella</name>
    <dbReference type="NCBI Taxonomy" id="5974"/>
    <lineage>
        <taxon>Eukaryota</taxon>
        <taxon>Sar</taxon>
        <taxon>Alveolata</taxon>
        <taxon>Ciliophora</taxon>
        <taxon>Intramacronucleata</taxon>
        <taxon>Spirotrichea</taxon>
        <taxon>Stichotrichia</taxon>
        <taxon>Sporadotrichida</taxon>
        <taxon>Halteriidae</taxon>
        <taxon>Halteria</taxon>
    </lineage>
</organism>
<comment type="caution">
    <text evidence="1">The sequence shown here is derived from an EMBL/GenBank/DDBJ whole genome shotgun (WGS) entry which is preliminary data.</text>
</comment>
<accession>A0A8J8SV63</accession>
<protein>
    <submittedName>
        <fullName evidence="1">Uncharacterized protein</fullName>
    </submittedName>
</protein>
<proteinExistence type="predicted"/>
<sequence>MLIQNKFYQSSDDGKYLLKLLSWFEISLVSACYLKLNCERSAGTLRSKLQETSSFAPAPLNFMFLFCIAGKYIPSLGKSLNTSPSGLMLEYTVKVRLPVSMKTLTLISPPVSVQLMMLPMTLLDLLFTTPISIIPDCSMLLRFTESSNRTLIAHKCSPKLYPKAPVIVPACKKLINFSVQGF</sequence>
<dbReference type="Proteomes" id="UP000785679">
    <property type="component" value="Unassembled WGS sequence"/>
</dbReference>
<name>A0A8J8SV63_HALGN</name>
<evidence type="ECO:0000313" key="1">
    <source>
        <dbReference type="EMBL" id="TNV71885.1"/>
    </source>
</evidence>